<dbReference type="FunFam" id="1.20.1260.60:FF:000002">
    <property type="entry name" value="Vacuolar protein sorting-associated protein IST1"/>
    <property type="match status" value="1"/>
</dbReference>
<feature type="region of interest" description="Disordered" evidence="2">
    <location>
        <begin position="387"/>
        <end position="537"/>
    </location>
</feature>
<evidence type="ECO:0000256" key="2">
    <source>
        <dbReference type="SAM" id="MobiDB-lite"/>
    </source>
</evidence>
<feature type="compositionally biased region" description="Basic and acidic residues" evidence="2">
    <location>
        <begin position="477"/>
        <end position="487"/>
    </location>
</feature>
<keyword evidence="4" id="KW-1185">Reference proteome</keyword>
<evidence type="ECO:0000313" key="4">
    <source>
        <dbReference type="Proteomes" id="UP001642360"/>
    </source>
</evidence>
<feature type="compositionally biased region" description="Basic residues" evidence="2">
    <location>
        <begin position="573"/>
        <end position="583"/>
    </location>
</feature>
<feature type="region of interest" description="Disordered" evidence="2">
    <location>
        <begin position="182"/>
        <end position="233"/>
    </location>
</feature>
<gene>
    <name evidence="3" type="ORF">ILEXP_LOCUS22948</name>
</gene>
<accession>A0ABC8SBM2</accession>
<evidence type="ECO:0000256" key="1">
    <source>
        <dbReference type="ARBA" id="ARBA00005536"/>
    </source>
</evidence>
<feature type="region of interest" description="Disordered" evidence="2">
    <location>
        <begin position="605"/>
        <end position="624"/>
    </location>
</feature>
<sequence length="666" mass="75438">MLDGLLGRNFCSKCKSLTKPTRTRIEALRRRAEAKQRILKEDLAKLLYNGLDINAYGRAEEFLAGLSLLSCYDYIDHSCEYIVKQLSSMQKQSECPEEFREVVASLMFAAARFSDLPELRDLRDLFQERYGNSFEYFANQKFVERIAMKPPTMEKKLKLLQDIASEFLIKWDSRDFEKRMAAPPALAQDQPKKYGSFHVTEDRNKLPKADKKDVSSKENSKLPDNGRGLCTGTEGNVLRRDELDLQLFGRREFPSNGHNSVSSKGGTILKGDINNLSHRGRHEFTADKQGPLNEKDVRAIKSVRSSNTSHGKKLKSINSGYLPHSDRVNIVSKAESQDHFSHGKSEVGGICVRQSVRSDDGDASYASNDYASHQNVVNLTRKLQEEEADKSKSYYSGALPPPYVKSKDNVIPPPYIKPKNGKHESGRVSKNAGSDGDGFSMDTSPHDRGKAVDSSDRKVDHSGQEWQGRRPARVKSHGHEKDHHYQDDIPLPKPRSIRRKHSKFSSGHDDACSYEDGGFPKRSSSSRRREHSRKDLQILFNDEHYQKDDEERMIDKLLLHYSKKPSTYGEGKLRKRSQAHPSHKIAPDAGDDYYNQSRDGHAVKSEMVPTPTRSVSLPREQTVPSEATKVFTRVSSFHPDNQARHVHPKLPDYDDLAARFAALRGQ</sequence>
<reference evidence="3 4" key="1">
    <citation type="submission" date="2024-02" db="EMBL/GenBank/DDBJ databases">
        <authorList>
            <person name="Vignale AGUSTIN F."/>
            <person name="Sosa J E."/>
            <person name="Modenutti C."/>
        </authorList>
    </citation>
    <scope>NUCLEOTIDE SEQUENCE [LARGE SCALE GENOMIC DNA]</scope>
</reference>
<comment type="similarity">
    <text evidence="1">Belongs to the IST1 family.</text>
</comment>
<evidence type="ECO:0008006" key="5">
    <source>
        <dbReference type="Google" id="ProtNLM"/>
    </source>
</evidence>
<dbReference type="Gene3D" id="1.20.1260.60">
    <property type="entry name" value="Vacuolar protein sorting-associated protein Ist1"/>
    <property type="match status" value="1"/>
</dbReference>
<comment type="caution">
    <text evidence="3">The sequence shown here is derived from an EMBL/GenBank/DDBJ whole genome shotgun (WGS) entry which is preliminary data.</text>
</comment>
<feature type="region of interest" description="Disordered" evidence="2">
    <location>
        <begin position="566"/>
        <end position="597"/>
    </location>
</feature>
<evidence type="ECO:0000313" key="3">
    <source>
        <dbReference type="EMBL" id="CAK9154611.1"/>
    </source>
</evidence>
<dbReference type="PANTHER" id="PTHR12161">
    <property type="entry name" value="IST1 FAMILY MEMBER"/>
    <property type="match status" value="1"/>
</dbReference>
<dbReference type="Pfam" id="PF03398">
    <property type="entry name" value="Ist1"/>
    <property type="match status" value="1"/>
</dbReference>
<dbReference type="EMBL" id="CAUOFW020002550">
    <property type="protein sequence ID" value="CAK9154611.1"/>
    <property type="molecule type" value="Genomic_DNA"/>
</dbReference>
<dbReference type="InterPro" id="IPR042277">
    <property type="entry name" value="IST1-like"/>
</dbReference>
<protein>
    <recommendedName>
        <fullName evidence="5">Regulator of Vps4 activity in the MVB pathway protein</fullName>
    </recommendedName>
</protein>
<dbReference type="InterPro" id="IPR005061">
    <property type="entry name" value="Ist1"/>
</dbReference>
<dbReference type="AlphaFoldDB" id="A0ABC8SBM2"/>
<name>A0ABC8SBM2_9AQUA</name>
<proteinExistence type="inferred from homology"/>
<feature type="compositionally biased region" description="Basic and acidic residues" evidence="2">
    <location>
        <begin position="444"/>
        <end position="463"/>
    </location>
</feature>
<dbReference type="PANTHER" id="PTHR12161:SF14">
    <property type="entry name" value="REGULATOR OF VPS4 ACTIVITY IN THE MVB PATHWAY PROTEIN"/>
    <property type="match status" value="1"/>
</dbReference>
<dbReference type="Proteomes" id="UP001642360">
    <property type="component" value="Unassembled WGS sequence"/>
</dbReference>
<organism evidence="3 4">
    <name type="scientific">Ilex paraguariensis</name>
    <name type="common">yerba mate</name>
    <dbReference type="NCBI Taxonomy" id="185542"/>
    <lineage>
        <taxon>Eukaryota</taxon>
        <taxon>Viridiplantae</taxon>
        <taxon>Streptophyta</taxon>
        <taxon>Embryophyta</taxon>
        <taxon>Tracheophyta</taxon>
        <taxon>Spermatophyta</taxon>
        <taxon>Magnoliopsida</taxon>
        <taxon>eudicotyledons</taxon>
        <taxon>Gunneridae</taxon>
        <taxon>Pentapetalae</taxon>
        <taxon>asterids</taxon>
        <taxon>campanulids</taxon>
        <taxon>Aquifoliales</taxon>
        <taxon>Aquifoliaceae</taxon>
        <taxon>Ilex</taxon>
    </lineage>
</organism>
<feature type="compositionally biased region" description="Basic and acidic residues" evidence="2">
    <location>
        <begin position="199"/>
        <end position="221"/>
    </location>
</feature>